<accession>A0AAD3Y8D1</accession>
<reference evidence="1" key="1">
    <citation type="submission" date="2023-05" db="EMBL/GenBank/DDBJ databases">
        <title>Nepenthes gracilis genome sequencing.</title>
        <authorList>
            <person name="Fukushima K."/>
        </authorList>
    </citation>
    <scope>NUCLEOTIDE SEQUENCE</scope>
    <source>
        <strain evidence="1">SING2019-196</strain>
    </source>
</reference>
<comment type="caution">
    <text evidence="1">The sequence shown here is derived from an EMBL/GenBank/DDBJ whole genome shotgun (WGS) entry which is preliminary data.</text>
</comment>
<name>A0AAD3Y8D1_NEPGR</name>
<evidence type="ECO:0000313" key="1">
    <source>
        <dbReference type="EMBL" id="GMH31575.1"/>
    </source>
</evidence>
<dbReference type="AlphaFoldDB" id="A0AAD3Y8D1"/>
<gene>
    <name evidence="1" type="ORF">Nepgr_033419</name>
</gene>
<organism evidence="1 2">
    <name type="scientific">Nepenthes gracilis</name>
    <name type="common">Slender pitcher plant</name>
    <dbReference type="NCBI Taxonomy" id="150966"/>
    <lineage>
        <taxon>Eukaryota</taxon>
        <taxon>Viridiplantae</taxon>
        <taxon>Streptophyta</taxon>
        <taxon>Embryophyta</taxon>
        <taxon>Tracheophyta</taxon>
        <taxon>Spermatophyta</taxon>
        <taxon>Magnoliopsida</taxon>
        <taxon>eudicotyledons</taxon>
        <taxon>Gunneridae</taxon>
        <taxon>Pentapetalae</taxon>
        <taxon>Caryophyllales</taxon>
        <taxon>Nepenthaceae</taxon>
        <taxon>Nepenthes</taxon>
    </lineage>
</organism>
<sequence length="125" mass="13276">MYVRVELLLHKCKLSGLTNVADNCKVSLLEESNCKRCINASSMYPHHIIEAEDNETPNTCRDATLVALASQADNVSPAVEFASSFIGAPGLSTAVSMTSSSATSPNNSPSSPVMFAILRASADFH</sequence>
<protein>
    <submittedName>
        <fullName evidence="1">Uncharacterized protein</fullName>
    </submittedName>
</protein>
<evidence type="ECO:0000313" key="2">
    <source>
        <dbReference type="Proteomes" id="UP001279734"/>
    </source>
</evidence>
<proteinExistence type="predicted"/>
<dbReference type="EMBL" id="BSYO01000040">
    <property type="protein sequence ID" value="GMH31575.1"/>
    <property type="molecule type" value="Genomic_DNA"/>
</dbReference>
<dbReference type="Proteomes" id="UP001279734">
    <property type="component" value="Unassembled WGS sequence"/>
</dbReference>
<keyword evidence="2" id="KW-1185">Reference proteome</keyword>